<proteinExistence type="predicted"/>
<dbReference type="AlphaFoldDB" id="A0A835MUI3"/>
<evidence type="ECO:0000313" key="2">
    <source>
        <dbReference type="Proteomes" id="UP000657918"/>
    </source>
</evidence>
<sequence>MQVICRKEINHPHFHFLLSFYTHHSHNLATSFFPAAYRSSLKKHFQTQPHQAFGSTSPVFHIFPSYQLPRMKGREWEVRKEMEGSHEFKENGFANIIKVMGSLHVEDFEFLAKPRPHGEMNKFISAHQVEFQFAKTLLMKILASVNQIARDVICPGDRQANGTFQGLARRIQDAQSDEEDQGFLTDKQNSLIFQLSGFFLRKELHYRSIAV</sequence>
<evidence type="ECO:0000313" key="1">
    <source>
        <dbReference type="EMBL" id="KAF9670073.1"/>
    </source>
</evidence>
<accession>A0A835MUI3</accession>
<protein>
    <submittedName>
        <fullName evidence="1">Uncharacterized protein</fullName>
    </submittedName>
</protein>
<name>A0A835MUI3_9ROSI</name>
<dbReference type="EMBL" id="JADGMS010000013">
    <property type="protein sequence ID" value="KAF9670073.1"/>
    <property type="molecule type" value="Genomic_DNA"/>
</dbReference>
<keyword evidence="2" id="KW-1185">Reference proteome</keyword>
<dbReference type="Proteomes" id="UP000657918">
    <property type="component" value="Unassembled WGS sequence"/>
</dbReference>
<organism evidence="1 2">
    <name type="scientific">Salix dunnii</name>
    <dbReference type="NCBI Taxonomy" id="1413687"/>
    <lineage>
        <taxon>Eukaryota</taxon>
        <taxon>Viridiplantae</taxon>
        <taxon>Streptophyta</taxon>
        <taxon>Embryophyta</taxon>
        <taxon>Tracheophyta</taxon>
        <taxon>Spermatophyta</taxon>
        <taxon>Magnoliopsida</taxon>
        <taxon>eudicotyledons</taxon>
        <taxon>Gunneridae</taxon>
        <taxon>Pentapetalae</taxon>
        <taxon>rosids</taxon>
        <taxon>fabids</taxon>
        <taxon>Malpighiales</taxon>
        <taxon>Salicaceae</taxon>
        <taxon>Saliceae</taxon>
        <taxon>Salix</taxon>
    </lineage>
</organism>
<comment type="caution">
    <text evidence="1">The sequence shown here is derived from an EMBL/GenBank/DDBJ whole genome shotgun (WGS) entry which is preliminary data.</text>
</comment>
<gene>
    <name evidence="1" type="ORF">SADUNF_Sadunf13G0030600</name>
</gene>
<reference evidence="1 2" key="1">
    <citation type="submission" date="2020-10" db="EMBL/GenBank/DDBJ databases">
        <title>Plant Genome Project.</title>
        <authorList>
            <person name="Zhang R.-G."/>
        </authorList>
    </citation>
    <scope>NUCLEOTIDE SEQUENCE [LARGE SCALE GENOMIC DNA]</scope>
    <source>
        <strain evidence="1">FAFU-HL-1</strain>
        <tissue evidence="1">Leaf</tissue>
    </source>
</reference>